<dbReference type="PANTHER" id="PTHR31151:SF0">
    <property type="entry name" value="PROLINE-TRNA LIGASE (DUF1680)"/>
    <property type="match status" value="1"/>
</dbReference>
<dbReference type="AlphaFoldDB" id="A0AAV9PDK9"/>
<comment type="caution">
    <text evidence="1">The sequence shown here is derived from an EMBL/GenBank/DDBJ whole genome shotgun (WGS) entry which is preliminary data.</text>
</comment>
<evidence type="ECO:0000313" key="2">
    <source>
        <dbReference type="Proteomes" id="UP001337655"/>
    </source>
</evidence>
<gene>
    <name evidence="1" type="ORF">LTR77_004902</name>
</gene>
<dbReference type="Proteomes" id="UP001337655">
    <property type="component" value="Unassembled WGS sequence"/>
</dbReference>
<organism evidence="1 2">
    <name type="scientific">Saxophila tyrrhenica</name>
    <dbReference type="NCBI Taxonomy" id="1690608"/>
    <lineage>
        <taxon>Eukaryota</taxon>
        <taxon>Fungi</taxon>
        <taxon>Dikarya</taxon>
        <taxon>Ascomycota</taxon>
        <taxon>Pezizomycotina</taxon>
        <taxon>Dothideomycetes</taxon>
        <taxon>Dothideomycetidae</taxon>
        <taxon>Mycosphaerellales</taxon>
        <taxon>Extremaceae</taxon>
        <taxon>Saxophila</taxon>
    </lineage>
</organism>
<proteinExistence type="predicted"/>
<name>A0AAV9PDK9_9PEZI</name>
<dbReference type="RefSeq" id="XP_064659513.1">
    <property type="nucleotide sequence ID" value="XM_064802152.1"/>
</dbReference>
<dbReference type="GeneID" id="89926246"/>
<evidence type="ECO:0000313" key="1">
    <source>
        <dbReference type="EMBL" id="KAK5170315.1"/>
    </source>
</evidence>
<accession>A0AAV9PDK9</accession>
<dbReference type="EMBL" id="JAVRRT010000007">
    <property type="protein sequence ID" value="KAK5170315.1"/>
    <property type="molecule type" value="Genomic_DNA"/>
</dbReference>
<protein>
    <submittedName>
        <fullName evidence="1">Uncharacterized protein</fullName>
    </submittedName>
</protein>
<sequence>MSFSAPPDLPSLFTALLYAVHGVKMRLSQSWPAPAAGRIAATSTTSSAESGLVPLVFEPLPLGSIQPTGWFKDQMQLMADGLAGHEHDFYNYVAHSSWLGRDMEYSDLNEGLPYWFNGMVYLAYGLNDERLKDQVHSAAGYILDHQWDDGWIGPENKTARNFWGRMPLFLGMTGLAEANATWEAKIVPALHKFNDLMNTMLNDNYTGYWYQKGDVLNDNDTDWGRIWHQDMLITLQWLYEHHRGDQGQMLLENMKMLHDCGLNWEDWYNQQAYFGQGIDKDLNTINSNLTDDNYAYEHGVNVAQAQPALGDNYYADRAERVAFNAIPAMATPDWWGHQYMEQPNQPEAANLSSSPFYNTNSWGATFGLEPNYPCCTVNHPQGFPKFLANSYVKVGANGLAHALLSPGSASATLRGNKVTVKCDTAYPFLDTLTYTIDAEAPFDFYVRLPGWATIDASIKVNSEEVSPILDSETGMQKISLDKGSSTVAYYLPSTVRTESRENNTVSVYKGSVLYALEVTNHNTSTPPKPYDNPGFGDEYFNKCYYPPQSRDWSYHNTSRWNYAIDPETLQYHSPDSSSTSLANPLFGAGGPPGYVTAKACEIEWAMAFNGSVPGYPPNGEKRKCVGKVEKVKLVPYASARTHIAELPVLDLGG</sequence>
<keyword evidence="2" id="KW-1185">Reference proteome</keyword>
<reference evidence="1 2" key="1">
    <citation type="submission" date="2023-08" db="EMBL/GenBank/DDBJ databases">
        <title>Black Yeasts Isolated from many extreme environments.</title>
        <authorList>
            <person name="Coleine C."/>
            <person name="Stajich J.E."/>
            <person name="Selbmann L."/>
        </authorList>
    </citation>
    <scope>NUCLEOTIDE SEQUENCE [LARGE SCALE GENOMIC DNA]</scope>
    <source>
        <strain evidence="1 2">CCFEE 5935</strain>
    </source>
</reference>
<dbReference type="PANTHER" id="PTHR31151">
    <property type="entry name" value="PROLINE-TRNA LIGASE (DUF1680)"/>
    <property type="match status" value="1"/>
</dbReference>